<evidence type="ECO:0000313" key="2">
    <source>
        <dbReference type="EMBL" id="MTR66836.1"/>
    </source>
</evidence>
<accession>A0A6A8V748</accession>
<keyword evidence="1" id="KW-0175">Coiled coil</keyword>
<evidence type="ECO:0000313" key="3">
    <source>
        <dbReference type="EMBL" id="MTS01676.1"/>
    </source>
</evidence>
<dbReference type="EMBL" id="WMYY01000005">
    <property type="protein sequence ID" value="MTR66836.1"/>
    <property type="molecule type" value="Genomic_DNA"/>
</dbReference>
<evidence type="ECO:0000313" key="4">
    <source>
        <dbReference type="Proteomes" id="UP000460220"/>
    </source>
</evidence>
<sequence>MGNKEIEYMNAIREVEEKWNGTEEEIKMEMKELEKRMNHIHDQYCFTKQNIEMMEEEVGHFSKTMGNTEILSDYYRELSDVYEELNAEHYHELAHIEEVHQLKQKELQVASEKYANEIAKLRKEMYVKN</sequence>
<name>A0A6A8V748_STRPA</name>
<dbReference type="Proteomes" id="UP000460220">
    <property type="component" value="Unassembled WGS sequence"/>
</dbReference>
<reference evidence="3 4" key="1">
    <citation type="journal article" date="2019" name="Nat. Med.">
        <title>A library of human gut bacterial isolates paired with longitudinal multiomics data enables mechanistic microbiome research.</title>
        <authorList>
            <person name="Poyet M."/>
            <person name="Groussin M."/>
            <person name="Gibbons S.M."/>
            <person name="Avila-Pacheco J."/>
            <person name="Jiang X."/>
            <person name="Kearney S.M."/>
            <person name="Perrotta A.R."/>
            <person name="Berdy B."/>
            <person name="Zhao S."/>
            <person name="Lieberman T.D."/>
            <person name="Swanson P.K."/>
            <person name="Smith M."/>
            <person name="Roesemann S."/>
            <person name="Alexander J.E."/>
            <person name="Rich S.A."/>
            <person name="Livny J."/>
            <person name="Vlamakis H."/>
            <person name="Clish C."/>
            <person name="Bullock K."/>
            <person name="Deik A."/>
            <person name="Scott J."/>
            <person name="Pierce K.A."/>
            <person name="Xavier R.J."/>
            <person name="Alm E.J."/>
        </authorList>
    </citation>
    <scope>NUCLEOTIDE SEQUENCE</scope>
    <source>
        <strain evidence="2 4">BIOML-A12</strain>
        <strain evidence="3">BIOML-A6</strain>
    </source>
</reference>
<proteinExistence type="predicted"/>
<organism evidence="3">
    <name type="scientific">Streptococcus parasanguinis</name>
    <dbReference type="NCBI Taxonomy" id="1318"/>
    <lineage>
        <taxon>Bacteria</taxon>
        <taxon>Bacillati</taxon>
        <taxon>Bacillota</taxon>
        <taxon>Bacilli</taxon>
        <taxon>Lactobacillales</taxon>
        <taxon>Streptococcaceae</taxon>
        <taxon>Streptococcus</taxon>
    </lineage>
</organism>
<evidence type="ECO:0000256" key="1">
    <source>
        <dbReference type="SAM" id="Coils"/>
    </source>
</evidence>
<gene>
    <name evidence="2" type="ORF">GMC73_06175</name>
    <name evidence="3" type="ORF">GMC90_07620</name>
</gene>
<comment type="caution">
    <text evidence="3">The sequence shown here is derived from an EMBL/GenBank/DDBJ whole genome shotgun (WGS) entry which is preliminary data.</text>
</comment>
<protein>
    <submittedName>
        <fullName evidence="3">Uncharacterized protein</fullName>
    </submittedName>
</protein>
<dbReference type="AlphaFoldDB" id="A0A6A8V748"/>
<dbReference type="EMBL" id="WMZE01000003">
    <property type="protein sequence ID" value="MTS01676.1"/>
    <property type="molecule type" value="Genomic_DNA"/>
</dbReference>
<feature type="coiled-coil region" evidence="1">
    <location>
        <begin position="12"/>
        <end position="43"/>
    </location>
</feature>